<accession>A0A832QXX1</accession>
<gene>
    <name evidence="2" type="ORF">GXX24_06470</name>
</gene>
<evidence type="ECO:0000313" key="3">
    <source>
        <dbReference type="Proteomes" id="UP000580830"/>
    </source>
</evidence>
<evidence type="ECO:0000313" key="2">
    <source>
        <dbReference type="EMBL" id="HHW33768.1"/>
    </source>
</evidence>
<sequence length="65" mass="6518">AAQGPVAAPAEMPALPPLARHPGGGIAPAAPAAPKALPPGSTITITDPQNLPPELFRALMDYADR</sequence>
<feature type="region of interest" description="Disordered" evidence="1">
    <location>
        <begin position="1"/>
        <end position="50"/>
    </location>
</feature>
<feature type="non-terminal residue" evidence="2">
    <location>
        <position position="1"/>
    </location>
</feature>
<organism evidence="2 3">
    <name type="scientific">Paracoccus solventivorans</name>
    <dbReference type="NCBI Taxonomy" id="53463"/>
    <lineage>
        <taxon>Bacteria</taxon>
        <taxon>Pseudomonadati</taxon>
        <taxon>Pseudomonadota</taxon>
        <taxon>Alphaproteobacteria</taxon>
        <taxon>Rhodobacterales</taxon>
        <taxon>Paracoccaceae</taxon>
        <taxon>Paracoccus</taxon>
    </lineage>
</organism>
<dbReference type="Proteomes" id="UP000580830">
    <property type="component" value="Unassembled WGS sequence"/>
</dbReference>
<name>A0A832QXX1_9RHOB</name>
<proteinExistence type="predicted"/>
<protein>
    <submittedName>
        <fullName evidence="2">Uncharacterized protein</fullName>
    </submittedName>
</protein>
<comment type="caution">
    <text evidence="2">The sequence shown here is derived from an EMBL/GenBank/DDBJ whole genome shotgun (WGS) entry which is preliminary data.</text>
</comment>
<feature type="compositionally biased region" description="Low complexity" evidence="1">
    <location>
        <begin position="27"/>
        <end position="40"/>
    </location>
</feature>
<dbReference type="AlphaFoldDB" id="A0A832QXX1"/>
<reference evidence="2 3" key="1">
    <citation type="journal article" date="2020" name="Biotechnol. Biofuels">
        <title>New insights from the biogas microbiome by comprehensive genome-resolved metagenomics of nearly 1600 species originating from multiple anaerobic digesters.</title>
        <authorList>
            <person name="Campanaro S."/>
            <person name="Treu L."/>
            <person name="Rodriguez-R L.M."/>
            <person name="Kovalovszki A."/>
            <person name="Ziels R.M."/>
            <person name="Maus I."/>
            <person name="Zhu X."/>
            <person name="Kougias P.G."/>
            <person name="Basile A."/>
            <person name="Luo G."/>
            <person name="Schluter A."/>
            <person name="Konstantinidis K.T."/>
            <person name="Angelidaki I."/>
        </authorList>
    </citation>
    <scope>NUCLEOTIDE SEQUENCE [LARGE SCALE GENOMIC DNA]</scope>
    <source>
        <strain evidence="2">AS04akNAM_125</strain>
    </source>
</reference>
<feature type="compositionally biased region" description="Low complexity" evidence="1">
    <location>
        <begin position="1"/>
        <end position="13"/>
    </location>
</feature>
<evidence type="ECO:0000256" key="1">
    <source>
        <dbReference type="SAM" id="MobiDB-lite"/>
    </source>
</evidence>
<dbReference type="EMBL" id="DULP01000093">
    <property type="protein sequence ID" value="HHW33768.1"/>
    <property type="molecule type" value="Genomic_DNA"/>
</dbReference>